<evidence type="ECO:0000256" key="5">
    <source>
        <dbReference type="ARBA" id="ARBA00022927"/>
    </source>
</evidence>
<dbReference type="InterPro" id="IPR009851">
    <property type="entry name" value="Mod_r"/>
</dbReference>
<evidence type="ECO:0000313" key="9">
    <source>
        <dbReference type="Proteomes" id="UP001166286"/>
    </source>
</evidence>
<dbReference type="Proteomes" id="UP001166286">
    <property type="component" value="Unassembled WGS sequence"/>
</dbReference>
<accession>A0AA39QVA3</accession>
<dbReference type="EMBL" id="JAFEKC020000018">
    <property type="protein sequence ID" value="KAK0509830.1"/>
    <property type="molecule type" value="Genomic_DNA"/>
</dbReference>
<evidence type="ECO:0000256" key="4">
    <source>
        <dbReference type="ARBA" id="ARBA00022753"/>
    </source>
</evidence>
<keyword evidence="3" id="KW-0813">Transport</keyword>
<comment type="similarity">
    <text evidence="2">Belongs to the VPS37 family.</text>
</comment>
<organism evidence="8 9">
    <name type="scientific">Cladonia borealis</name>
    <dbReference type="NCBI Taxonomy" id="184061"/>
    <lineage>
        <taxon>Eukaryota</taxon>
        <taxon>Fungi</taxon>
        <taxon>Dikarya</taxon>
        <taxon>Ascomycota</taxon>
        <taxon>Pezizomycotina</taxon>
        <taxon>Lecanoromycetes</taxon>
        <taxon>OSLEUM clade</taxon>
        <taxon>Lecanoromycetidae</taxon>
        <taxon>Lecanorales</taxon>
        <taxon>Lecanorineae</taxon>
        <taxon>Cladoniaceae</taxon>
        <taxon>Cladonia</taxon>
    </lineage>
</organism>
<evidence type="ECO:0000313" key="8">
    <source>
        <dbReference type="EMBL" id="KAK0509830.1"/>
    </source>
</evidence>
<keyword evidence="4" id="KW-0967">Endosome</keyword>
<comment type="subcellular location">
    <subcellularLocation>
        <location evidence="1">Endosome</location>
    </subcellularLocation>
</comment>
<comment type="caution">
    <text evidence="8">The sequence shown here is derived from an EMBL/GenBank/DDBJ whole genome shotgun (WGS) entry which is preliminary data.</text>
</comment>
<evidence type="ECO:0000256" key="3">
    <source>
        <dbReference type="ARBA" id="ARBA00022448"/>
    </source>
</evidence>
<feature type="domain" description="VPS37 C-terminal" evidence="7">
    <location>
        <begin position="92"/>
        <end position="210"/>
    </location>
</feature>
<name>A0AA39QVA3_9LECA</name>
<dbReference type="Pfam" id="PF07200">
    <property type="entry name" value="Mod_r"/>
    <property type="match status" value="1"/>
</dbReference>
<evidence type="ECO:0000259" key="7">
    <source>
        <dbReference type="Pfam" id="PF07200"/>
    </source>
</evidence>
<proteinExistence type="inferred from homology"/>
<gene>
    <name evidence="8" type="ORF">JMJ35_008224</name>
</gene>
<reference evidence="8" key="1">
    <citation type="submission" date="2023-03" db="EMBL/GenBank/DDBJ databases">
        <title>Complete genome of Cladonia borealis.</title>
        <authorList>
            <person name="Park H."/>
        </authorList>
    </citation>
    <scope>NUCLEOTIDE SEQUENCE</scope>
    <source>
        <strain evidence="8">ANT050790</strain>
    </source>
</reference>
<feature type="compositionally biased region" description="Pro residues" evidence="6">
    <location>
        <begin position="19"/>
        <end position="29"/>
    </location>
</feature>
<feature type="compositionally biased region" description="Polar residues" evidence="6">
    <location>
        <begin position="1"/>
        <end position="14"/>
    </location>
</feature>
<evidence type="ECO:0000256" key="2">
    <source>
        <dbReference type="ARBA" id="ARBA00007617"/>
    </source>
</evidence>
<sequence length="238" mass="26751">MASSDLASLSNYQNSPFNPSSPPPPPPKSSHPASANQTPSHSTYPTTSGPPLPPPPPQTLPPTQIPSQSQEKPLNPPPPDPSEHWLPEVLLDKTSQQLEPIFTSPPLLHALSSTHPSLNPSPLPPHLHTTSLLATHVQTTHTTLLSLRAHTQSHLLHLHALERQWRYKQAHMDRVLAPWSAKMLYQKLKEKEREGEEWCKGLEESWVEGEGGREGRGRVWRRREARERWDEGRVGGWR</sequence>
<evidence type="ECO:0000256" key="6">
    <source>
        <dbReference type="SAM" id="MobiDB-lite"/>
    </source>
</evidence>
<feature type="compositionally biased region" description="Pro residues" evidence="6">
    <location>
        <begin position="48"/>
        <end position="64"/>
    </location>
</feature>
<evidence type="ECO:0000256" key="1">
    <source>
        <dbReference type="ARBA" id="ARBA00004177"/>
    </source>
</evidence>
<protein>
    <recommendedName>
        <fullName evidence="7">VPS37 C-terminal domain-containing protein</fullName>
    </recommendedName>
</protein>
<keyword evidence="5" id="KW-0653">Protein transport</keyword>
<dbReference type="AlphaFoldDB" id="A0AA39QVA3"/>
<dbReference type="GO" id="GO:0000813">
    <property type="term" value="C:ESCRT I complex"/>
    <property type="evidence" value="ECO:0007669"/>
    <property type="project" value="UniProtKB-ARBA"/>
</dbReference>
<keyword evidence="9" id="KW-1185">Reference proteome</keyword>
<dbReference type="GO" id="GO:0015031">
    <property type="term" value="P:protein transport"/>
    <property type="evidence" value="ECO:0007669"/>
    <property type="project" value="UniProtKB-KW"/>
</dbReference>
<feature type="region of interest" description="Disordered" evidence="6">
    <location>
        <begin position="1"/>
        <end position="85"/>
    </location>
</feature>